<dbReference type="Proteomes" id="UP000295729">
    <property type="component" value="Unassembled WGS sequence"/>
</dbReference>
<comment type="caution">
    <text evidence="10">The sequence shown here is derived from an EMBL/GenBank/DDBJ whole genome shotgun (WGS) entry which is preliminary data.</text>
</comment>
<evidence type="ECO:0000313" key="10">
    <source>
        <dbReference type="EMBL" id="TDR13864.1"/>
    </source>
</evidence>
<feature type="transmembrane region" description="Helical" evidence="8">
    <location>
        <begin position="127"/>
        <end position="143"/>
    </location>
</feature>
<keyword evidence="5 8" id="KW-0812">Transmembrane</keyword>
<dbReference type="EMBL" id="SNZA01000002">
    <property type="protein sequence ID" value="TDR13864.1"/>
    <property type="molecule type" value="Genomic_DNA"/>
</dbReference>
<evidence type="ECO:0000256" key="7">
    <source>
        <dbReference type="ARBA" id="ARBA00023136"/>
    </source>
</evidence>
<evidence type="ECO:0000313" key="11">
    <source>
        <dbReference type="Proteomes" id="UP000295729"/>
    </source>
</evidence>
<comment type="similarity">
    <text evidence="2">Belongs to the EamA transporter family.</text>
</comment>
<accession>A0A4R6X8X4</accession>
<keyword evidence="6 8" id="KW-1133">Transmembrane helix</keyword>
<dbReference type="InterPro" id="IPR000620">
    <property type="entry name" value="EamA_dom"/>
</dbReference>
<dbReference type="OrthoDB" id="369870at2"/>
<reference evidence="10 11" key="1">
    <citation type="submission" date="2019-03" db="EMBL/GenBank/DDBJ databases">
        <title>Genomic Encyclopedia of Type Strains, Phase IV (KMG-IV): sequencing the most valuable type-strain genomes for metagenomic binning, comparative biology and taxonomic classification.</title>
        <authorList>
            <person name="Goeker M."/>
        </authorList>
    </citation>
    <scope>NUCLEOTIDE SEQUENCE [LARGE SCALE GENOMIC DNA]</scope>
    <source>
        <strain evidence="10 11">DSM 5604</strain>
    </source>
</reference>
<comment type="subcellular location">
    <subcellularLocation>
        <location evidence="1">Cell membrane</location>
        <topology evidence="1">Multi-pass membrane protein</topology>
    </subcellularLocation>
</comment>
<dbReference type="InterPro" id="IPR037185">
    <property type="entry name" value="EmrE-like"/>
</dbReference>
<evidence type="ECO:0000256" key="4">
    <source>
        <dbReference type="ARBA" id="ARBA00022475"/>
    </source>
</evidence>
<feature type="transmembrane region" description="Helical" evidence="8">
    <location>
        <begin position="7"/>
        <end position="26"/>
    </location>
</feature>
<dbReference type="NCBIfam" id="TIGR00688">
    <property type="entry name" value="rarD"/>
    <property type="match status" value="1"/>
</dbReference>
<evidence type="ECO:0000256" key="5">
    <source>
        <dbReference type="ARBA" id="ARBA00022692"/>
    </source>
</evidence>
<dbReference type="Pfam" id="PF00892">
    <property type="entry name" value="EamA"/>
    <property type="match status" value="1"/>
</dbReference>
<feature type="transmembrane region" description="Helical" evidence="8">
    <location>
        <begin position="268"/>
        <end position="286"/>
    </location>
</feature>
<dbReference type="SUPFAM" id="SSF103481">
    <property type="entry name" value="Multidrug resistance efflux transporter EmrE"/>
    <property type="match status" value="2"/>
</dbReference>
<evidence type="ECO:0000256" key="8">
    <source>
        <dbReference type="SAM" id="Phobius"/>
    </source>
</evidence>
<protein>
    <submittedName>
        <fullName evidence="10">Chloramphenicol-sensitive protein RarD</fullName>
    </submittedName>
</protein>
<keyword evidence="3" id="KW-0813">Transport</keyword>
<keyword evidence="7 8" id="KW-0472">Membrane</keyword>
<organism evidence="10 11">
    <name type="scientific">Marinomonas communis</name>
    <dbReference type="NCBI Taxonomy" id="28254"/>
    <lineage>
        <taxon>Bacteria</taxon>
        <taxon>Pseudomonadati</taxon>
        <taxon>Pseudomonadota</taxon>
        <taxon>Gammaproteobacteria</taxon>
        <taxon>Oceanospirillales</taxon>
        <taxon>Oceanospirillaceae</taxon>
        <taxon>Marinomonas</taxon>
    </lineage>
</organism>
<feature type="transmembrane region" description="Helical" evidence="8">
    <location>
        <begin position="178"/>
        <end position="196"/>
    </location>
</feature>
<evidence type="ECO:0000256" key="3">
    <source>
        <dbReference type="ARBA" id="ARBA00022448"/>
    </source>
</evidence>
<feature type="transmembrane region" description="Helical" evidence="8">
    <location>
        <begin position="42"/>
        <end position="65"/>
    </location>
</feature>
<dbReference type="RefSeq" id="WP_133561028.1">
    <property type="nucleotide sequence ID" value="NZ_JAJGNH010000003.1"/>
</dbReference>
<proteinExistence type="inferred from homology"/>
<evidence type="ECO:0000256" key="2">
    <source>
        <dbReference type="ARBA" id="ARBA00007362"/>
    </source>
</evidence>
<feature type="transmembrane region" description="Helical" evidence="8">
    <location>
        <begin position="242"/>
        <end position="262"/>
    </location>
</feature>
<evidence type="ECO:0000256" key="6">
    <source>
        <dbReference type="ARBA" id="ARBA00022989"/>
    </source>
</evidence>
<feature type="transmembrane region" description="Helical" evidence="8">
    <location>
        <begin position="72"/>
        <end position="91"/>
    </location>
</feature>
<dbReference type="InterPro" id="IPR004626">
    <property type="entry name" value="RarD"/>
</dbReference>
<name>A0A4R6X8X4_9GAMM</name>
<feature type="transmembrane region" description="Helical" evidence="8">
    <location>
        <begin position="103"/>
        <end position="120"/>
    </location>
</feature>
<keyword evidence="11" id="KW-1185">Reference proteome</keyword>
<gene>
    <name evidence="10" type="ORF">C8D85_1395</name>
</gene>
<keyword evidence="4" id="KW-1003">Cell membrane</keyword>
<sequence>MDQSTKTGIFYGLTAYVWWAIAPIYFKAVSDIGALDILAHRVIWSCVIVVLLIAAMGKLSVLVNVLRSPKKLLALFVSTALIAANWGTFIYAVNSDQMLSASLGYYINPLVSIIIGMVFFQDKLDRPRKLAAALCVVAVVFEIVQFGRLPWITLVLAFSFGFYGLVRKKLAVDSFTGMALETGLMLPFAALQLLWSTDPQSNMFNNEMGLNILLFAAGPITMVPLMLFAAAANRVSLVTLGFFQYIAPSGIFLLAVFVYGETFTSDKLITFGLIWSALLILMLDSLRKLRKRPEVIAPTA</sequence>
<feature type="transmembrane region" description="Helical" evidence="8">
    <location>
        <begin position="149"/>
        <end position="166"/>
    </location>
</feature>
<evidence type="ECO:0000259" key="9">
    <source>
        <dbReference type="Pfam" id="PF00892"/>
    </source>
</evidence>
<dbReference type="AlphaFoldDB" id="A0A4R6X8X4"/>
<feature type="domain" description="EamA" evidence="9">
    <location>
        <begin position="7"/>
        <end position="141"/>
    </location>
</feature>
<feature type="transmembrane region" description="Helical" evidence="8">
    <location>
        <begin position="208"/>
        <end position="230"/>
    </location>
</feature>
<dbReference type="GO" id="GO:0005886">
    <property type="term" value="C:plasma membrane"/>
    <property type="evidence" value="ECO:0007669"/>
    <property type="project" value="UniProtKB-SubCell"/>
</dbReference>
<evidence type="ECO:0000256" key="1">
    <source>
        <dbReference type="ARBA" id="ARBA00004651"/>
    </source>
</evidence>